<protein>
    <submittedName>
        <fullName evidence="2">Predicted N-formylglutamate amidohydrolase</fullName>
    </submittedName>
</protein>
<organism evidence="2 3">
    <name type="scientific">Phaeovulum vinaykumarii</name>
    <dbReference type="NCBI Taxonomy" id="407234"/>
    <lineage>
        <taxon>Bacteria</taxon>
        <taxon>Pseudomonadati</taxon>
        <taxon>Pseudomonadota</taxon>
        <taxon>Alphaproteobacteria</taxon>
        <taxon>Rhodobacterales</taxon>
        <taxon>Paracoccaceae</taxon>
        <taxon>Phaeovulum</taxon>
    </lineage>
</organism>
<dbReference type="SUPFAM" id="SSF53187">
    <property type="entry name" value="Zn-dependent exopeptidases"/>
    <property type="match status" value="1"/>
</dbReference>
<dbReference type="InterPro" id="IPR011227">
    <property type="entry name" value="UCP029730"/>
</dbReference>
<feature type="compositionally biased region" description="Pro residues" evidence="1">
    <location>
        <begin position="8"/>
        <end position="26"/>
    </location>
</feature>
<evidence type="ECO:0000313" key="3">
    <source>
        <dbReference type="Proteomes" id="UP000186098"/>
    </source>
</evidence>
<reference evidence="3" key="1">
    <citation type="submission" date="2017-01" db="EMBL/GenBank/DDBJ databases">
        <authorList>
            <person name="Varghese N."/>
            <person name="Submissions S."/>
        </authorList>
    </citation>
    <scope>NUCLEOTIDE SEQUENCE [LARGE SCALE GENOMIC DNA]</scope>
    <source>
        <strain evidence="3">DSM 18714</strain>
    </source>
</reference>
<sequence length="293" mass="30785">MNATTTPADPPPAETPAGMPPAMPPTMPAEMPAVMIDTPEAPGPFVLVCEHAAAHIPAAFEDLGLNPIARRAHVAWDPGALALAQALATRLAAPLVRAGVSRLVYDLNRPPQAPAAMPATSEIFDIPGNADLTPEDRLARTEAFYLPFHAALRGLLARRLARGMPTILVTVHSFTPVWFGTRRAVELGVIHDAQDRFARAVAETARAATDLDVRMNEPYCAADGVTHTLALHATPLGLDHVMLEVRNDLLETGPAQTGMADCLAPVLQAARRRLEEAEAAPAGGGGATTEGAA</sequence>
<gene>
    <name evidence="2" type="ORF">SAMN05421795_107143</name>
</gene>
<accession>A0A1N7MI79</accession>
<dbReference type="STRING" id="407234.SAMN05421795_107143"/>
<dbReference type="AlphaFoldDB" id="A0A1N7MI79"/>
<name>A0A1N7MI79_9RHOB</name>
<dbReference type="InterPro" id="IPR007709">
    <property type="entry name" value="N-FG_amidohydro"/>
</dbReference>
<evidence type="ECO:0000313" key="2">
    <source>
        <dbReference type="EMBL" id="SIS85629.1"/>
    </source>
</evidence>
<keyword evidence="3" id="KW-1185">Reference proteome</keyword>
<dbReference type="Pfam" id="PF05013">
    <property type="entry name" value="FGase"/>
    <property type="match status" value="1"/>
</dbReference>
<dbReference type="Proteomes" id="UP000186098">
    <property type="component" value="Unassembled WGS sequence"/>
</dbReference>
<dbReference type="GO" id="GO:0016787">
    <property type="term" value="F:hydrolase activity"/>
    <property type="evidence" value="ECO:0007669"/>
    <property type="project" value="UniProtKB-KW"/>
</dbReference>
<dbReference type="Gene3D" id="3.40.630.40">
    <property type="entry name" value="Zn-dependent exopeptidases"/>
    <property type="match status" value="1"/>
</dbReference>
<evidence type="ECO:0000256" key="1">
    <source>
        <dbReference type="SAM" id="MobiDB-lite"/>
    </source>
</evidence>
<feature type="region of interest" description="Disordered" evidence="1">
    <location>
        <begin position="1"/>
        <end position="26"/>
    </location>
</feature>
<dbReference type="EMBL" id="FTOM01000007">
    <property type="protein sequence ID" value="SIS85629.1"/>
    <property type="molecule type" value="Genomic_DNA"/>
</dbReference>
<keyword evidence="2" id="KW-0378">Hydrolase</keyword>
<dbReference type="PIRSF" id="PIRSF029730">
    <property type="entry name" value="UCP029730"/>
    <property type="match status" value="1"/>
</dbReference>
<proteinExistence type="predicted"/>